<organism evidence="1 2">
    <name type="scientific">Sphingomonas endophytica</name>
    <dbReference type="NCBI Taxonomy" id="869719"/>
    <lineage>
        <taxon>Bacteria</taxon>
        <taxon>Pseudomonadati</taxon>
        <taxon>Pseudomonadota</taxon>
        <taxon>Alphaproteobacteria</taxon>
        <taxon>Sphingomonadales</taxon>
        <taxon>Sphingomonadaceae</taxon>
        <taxon>Sphingomonas</taxon>
    </lineage>
</organism>
<proteinExistence type="predicted"/>
<keyword evidence="2" id="KW-1185">Reference proteome</keyword>
<comment type="caution">
    <text evidence="1">The sequence shown here is derived from an EMBL/GenBank/DDBJ whole genome shotgun (WGS) entry which is preliminary data.</text>
</comment>
<sequence>MSAILNVLRESIAGLTGELLVLFDRIISVVDIDAGRSFQMHEAIRAARPVRAFRHHPPQAWAAP</sequence>
<reference evidence="1 2" key="1">
    <citation type="submission" date="2020-08" db="EMBL/GenBank/DDBJ databases">
        <title>Genomic Encyclopedia of Type Strains, Phase IV (KMG-IV): sequencing the most valuable type-strain genomes for metagenomic binning, comparative biology and taxonomic classification.</title>
        <authorList>
            <person name="Goeker M."/>
        </authorList>
    </citation>
    <scope>NUCLEOTIDE SEQUENCE [LARGE SCALE GENOMIC DNA]</scope>
    <source>
        <strain evidence="1 2">DSM 101535</strain>
    </source>
</reference>
<protein>
    <submittedName>
        <fullName evidence="1">Uncharacterized protein</fullName>
    </submittedName>
</protein>
<dbReference type="EMBL" id="JACIJN010000008">
    <property type="protein sequence ID" value="MBB5726555.1"/>
    <property type="molecule type" value="Genomic_DNA"/>
</dbReference>
<accession>A0ABR6N6X6</accession>
<dbReference type="Proteomes" id="UP000560131">
    <property type="component" value="Unassembled WGS sequence"/>
</dbReference>
<dbReference type="RefSeq" id="WP_184038075.1">
    <property type="nucleotide sequence ID" value="NZ_BAABAR010000019.1"/>
</dbReference>
<evidence type="ECO:0000313" key="2">
    <source>
        <dbReference type="Proteomes" id="UP000560131"/>
    </source>
</evidence>
<gene>
    <name evidence="1" type="ORF">FHS97_002498</name>
</gene>
<name>A0ABR6N6X6_9SPHN</name>
<evidence type="ECO:0000313" key="1">
    <source>
        <dbReference type="EMBL" id="MBB5726555.1"/>
    </source>
</evidence>